<sequence>MGRLGEGLITRNNKIGLVLGLRITFLEVLTKSPPSLRRASADLPMDLPDPCCGLNMREEVSIIIKDYVHDGFNTNCCCICGAEAFGLHFGVMACRACAAFFRRSVAMGKTYKCKQKQNCPIHKDSRNMCRACRYRKCEKLGMKKDNIQFYREPFGQRRLKPRPTQDTEQTALMSMEMLIEEPRPTTSNQSLLSKMAEGYRTFHANQKSLFFALYPETMFEDPNTVWREVPIVEHVRFERSSIPLLLTMLKEYFPPFSEFSKPQMADTLRHFSFFFGRVDQAYWTSQYFPDLADKRIVLHFGQYVNVENMERFYKDDKNPKQSERFFMPITKRCVAYTQKYKALQVDLVETAGIVGAALWREAMLHADFEISLAPLQQLLRELHEYCRKTYPNNESRFGILMLMLRDVEELILTLQEAVTIGRLSNDHYRHALEDIQMVRSVKS</sequence>
<accession>A0A1I7SUL9</accession>
<proteinExistence type="inferred from homology"/>
<dbReference type="Proteomes" id="UP000659654">
    <property type="component" value="Unassembled WGS sequence"/>
</dbReference>
<dbReference type="SMART" id="SM00430">
    <property type="entry name" value="HOLI"/>
    <property type="match status" value="1"/>
</dbReference>
<dbReference type="PRINTS" id="PR00047">
    <property type="entry name" value="STROIDFINGER"/>
</dbReference>
<evidence type="ECO:0000256" key="8">
    <source>
        <dbReference type="ARBA" id="ARBA00023163"/>
    </source>
</evidence>
<dbReference type="Pfam" id="PF00105">
    <property type="entry name" value="zf-C4"/>
    <property type="match status" value="1"/>
</dbReference>
<dbReference type="InterPro" id="IPR035500">
    <property type="entry name" value="NHR-like_dom_sf"/>
</dbReference>
<comment type="similarity">
    <text evidence="2 11">Belongs to the nuclear hormone receptor family.</text>
</comment>
<evidence type="ECO:0000313" key="14">
    <source>
        <dbReference type="Proteomes" id="UP000095284"/>
    </source>
</evidence>
<dbReference type="PANTHER" id="PTHR46011">
    <property type="entry name" value="NUCLEAR HORMONE RECEPTOR FAMILY MEMBER NHR-86-RELATED"/>
    <property type="match status" value="1"/>
</dbReference>
<organism evidence="14 16">
    <name type="scientific">Bursaphelenchus xylophilus</name>
    <name type="common">Pinewood nematode worm</name>
    <name type="synonym">Aphelenchoides xylophilus</name>
    <dbReference type="NCBI Taxonomy" id="6326"/>
    <lineage>
        <taxon>Eukaryota</taxon>
        <taxon>Metazoa</taxon>
        <taxon>Ecdysozoa</taxon>
        <taxon>Nematoda</taxon>
        <taxon>Chromadorea</taxon>
        <taxon>Rhabditida</taxon>
        <taxon>Tylenchina</taxon>
        <taxon>Tylenchomorpha</taxon>
        <taxon>Aphelenchoidea</taxon>
        <taxon>Aphelenchoididae</taxon>
        <taxon>Bursaphelenchus</taxon>
    </lineage>
</organism>
<evidence type="ECO:0000313" key="13">
    <source>
        <dbReference type="EMBL" id="CAD5228117.1"/>
    </source>
</evidence>
<name>A0A1I7SUL9_BURXY</name>
<evidence type="ECO:0000256" key="7">
    <source>
        <dbReference type="ARBA" id="ARBA00023125"/>
    </source>
</evidence>
<keyword evidence="15" id="KW-1185">Reference proteome</keyword>
<dbReference type="GO" id="GO:0003700">
    <property type="term" value="F:DNA-binding transcription factor activity"/>
    <property type="evidence" value="ECO:0007669"/>
    <property type="project" value="InterPro"/>
</dbReference>
<dbReference type="Pfam" id="PF00104">
    <property type="entry name" value="Hormone_recep"/>
    <property type="match status" value="1"/>
</dbReference>
<dbReference type="Proteomes" id="UP000582659">
    <property type="component" value="Unassembled WGS sequence"/>
</dbReference>
<dbReference type="Proteomes" id="UP000095284">
    <property type="component" value="Unplaced"/>
</dbReference>
<evidence type="ECO:0000259" key="12">
    <source>
        <dbReference type="PROSITE" id="PS51030"/>
    </source>
</evidence>
<dbReference type="SUPFAM" id="SSF48508">
    <property type="entry name" value="Nuclear receptor ligand-binding domain"/>
    <property type="match status" value="1"/>
</dbReference>
<keyword evidence="7 11" id="KW-0238">DNA-binding</keyword>
<evidence type="ECO:0000256" key="9">
    <source>
        <dbReference type="ARBA" id="ARBA00023170"/>
    </source>
</evidence>
<dbReference type="InterPro" id="IPR000536">
    <property type="entry name" value="Nucl_hrmn_rcpt_lig-bd"/>
</dbReference>
<evidence type="ECO:0000256" key="1">
    <source>
        <dbReference type="ARBA" id="ARBA00004123"/>
    </source>
</evidence>
<dbReference type="SMART" id="SM00399">
    <property type="entry name" value="ZnF_C4"/>
    <property type="match status" value="1"/>
</dbReference>
<dbReference type="InterPro" id="IPR013088">
    <property type="entry name" value="Znf_NHR/GATA"/>
</dbReference>
<dbReference type="WBParaSite" id="BXY_1674100.1">
    <property type="protein sequence ID" value="BXY_1674100.1"/>
    <property type="gene ID" value="BXY_1674100"/>
</dbReference>
<dbReference type="CDD" id="cd06960">
    <property type="entry name" value="NR_DBD_HNF4A"/>
    <property type="match status" value="1"/>
</dbReference>
<keyword evidence="3 11" id="KW-0479">Metal-binding</keyword>
<dbReference type="PANTHER" id="PTHR46011:SF32">
    <property type="entry name" value="NUCLEAR HORMONE RECEPTOR FAMILY"/>
    <property type="match status" value="1"/>
</dbReference>
<dbReference type="InterPro" id="IPR049636">
    <property type="entry name" value="HNF4-like_DBD"/>
</dbReference>
<evidence type="ECO:0000313" key="16">
    <source>
        <dbReference type="WBParaSite" id="BXY_1674100.1"/>
    </source>
</evidence>
<dbReference type="SUPFAM" id="SSF57716">
    <property type="entry name" value="Glucocorticoid receptor-like (DNA-binding domain)"/>
    <property type="match status" value="1"/>
</dbReference>
<evidence type="ECO:0000256" key="3">
    <source>
        <dbReference type="ARBA" id="ARBA00022723"/>
    </source>
</evidence>
<keyword evidence="5 11" id="KW-0862">Zinc</keyword>
<dbReference type="AlphaFoldDB" id="A0A1I7SUL9"/>
<protein>
    <submittedName>
        <fullName evidence="13">(pine wood nematode) hypothetical protein</fullName>
    </submittedName>
    <submittedName>
        <fullName evidence="16">Nuclear receptor domain-containing protein</fullName>
    </submittedName>
</protein>
<evidence type="ECO:0000256" key="4">
    <source>
        <dbReference type="ARBA" id="ARBA00022771"/>
    </source>
</evidence>
<gene>
    <name evidence="13" type="ORF">BXYJ_LOCUS10284</name>
</gene>
<evidence type="ECO:0000256" key="10">
    <source>
        <dbReference type="ARBA" id="ARBA00023242"/>
    </source>
</evidence>
<dbReference type="PROSITE" id="PS51030">
    <property type="entry name" value="NUCLEAR_REC_DBD_2"/>
    <property type="match status" value="1"/>
</dbReference>
<dbReference type="GO" id="GO:0000978">
    <property type="term" value="F:RNA polymerase II cis-regulatory region sequence-specific DNA binding"/>
    <property type="evidence" value="ECO:0007669"/>
    <property type="project" value="InterPro"/>
</dbReference>
<keyword evidence="4 11" id="KW-0863">Zinc-finger</keyword>
<comment type="subcellular location">
    <subcellularLocation>
        <location evidence="1 11">Nucleus</location>
    </subcellularLocation>
</comment>
<evidence type="ECO:0000313" key="15">
    <source>
        <dbReference type="Proteomes" id="UP000659654"/>
    </source>
</evidence>
<reference evidence="16" key="1">
    <citation type="submission" date="2016-11" db="UniProtKB">
        <authorList>
            <consortium name="WormBaseParasite"/>
        </authorList>
    </citation>
    <scope>IDENTIFICATION</scope>
</reference>
<reference evidence="13" key="2">
    <citation type="submission" date="2020-09" db="EMBL/GenBank/DDBJ databases">
        <authorList>
            <person name="Kikuchi T."/>
        </authorList>
    </citation>
    <scope>NUCLEOTIDE SEQUENCE</scope>
    <source>
        <strain evidence="13">Ka4C1</strain>
    </source>
</reference>
<dbReference type="InterPro" id="IPR001628">
    <property type="entry name" value="Znf_hrmn_rcpt"/>
</dbReference>
<evidence type="ECO:0000256" key="2">
    <source>
        <dbReference type="ARBA" id="ARBA00005993"/>
    </source>
</evidence>
<dbReference type="EMBL" id="CAJFDI010000004">
    <property type="protein sequence ID" value="CAD5228117.1"/>
    <property type="molecule type" value="Genomic_DNA"/>
</dbReference>
<evidence type="ECO:0000256" key="5">
    <source>
        <dbReference type="ARBA" id="ARBA00022833"/>
    </source>
</evidence>
<dbReference type="SMR" id="A0A1I7SUL9"/>
<keyword evidence="8 11" id="KW-0804">Transcription</keyword>
<feature type="domain" description="Nuclear receptor" evidence="12">
    <location>
        <begin position="74"/>
        <end position="149"/>
    </location>
</feature>
<evidence type="ECO:0000256" key="11">
    <source>
        <dbReference type="RuleBase" id="RU004334"/>
    </source>
</evidence>
<dbReference type="PROSITE" id="PS00031">
    <property type="entry name" value="NUCLEAR_REC_DBD_1"/>
    <property type="match status" value="1"/>
</dbReference>
<evidence type="ECO:0000256" key="6">
    <source>
        <dbReference type="ARBA" id="ARBA00023015"/>
    </source>
</evidence>
<dbReference type="GO" id="GO:0005634">
    <property type="term" value="C:nucleus"/>
    <property type="evidence" value="ECO:0007669"/>
    <property type="project" value="UniProtKB-SubCell"/>
</dbReference>
<dbReference type="EMBL" id="CAJFCV020000004">
    <property type="protein sequence ID" value="CAG9118576.1"/>
    <property type="molecule type" value="Genomic_DNA"/>
</dbReference>
<keyword evidence="10 11" id="KW-0539">Nucleus</keyword>
<dbReference type="Gene3D" id="1.10.565.10">
    <property type="entry name" value="Retinoid X Receptor"/>
    <property type="match status" value="1"/>
</dbReference>
<dbReference type="Gene3D" id="3.30.50.10">
    <property type="entry name" value="Erythroid Transcription Factor GATA-1, subunit A"/>
    <property type="match status" value="1"/>
</dbReference>
<keyword evidence="9 11" id="KW-0675">Receptor</keyword>
<keyword evidence="6 11" id="KW-0805">Transcription regulation</keyword>
<dbReference type="OrthoDB" id="10018779at2759"/>
<dbReference type="GO" id="GO:0008270">
    <property type="term" value="F:zinc ion binding"/>
    <property type="evidence" value="ECO:0007669"/>
    <property type="project" value="UniProtKB-KW"/>
</dbReference>